<comment type="similarity">
    <text evidence="12">Belongs to the pannexin family.</text>
</comment>
<dbReference type="AlphaFoldDB" id="A0A3P6T3G3"/>
<comment type="function">
    <text evidence="12">Structural component of the gap junctions.</text>
</comment>
<dbReference type="PANTHER" id="PTHR11893:SF36">
    <property type="entry name" value="INNEXIN-5"/>
    <property type="match status" value="1"/>
</dbReference>
<dbReference type="GO" id="GO:0005921">
    <property type="term" value="C:gap junction"/>
    <property type="evidence" value="ECO:0007669"/>
    <property type="project" value="UniProtKB-SubCell"/>
</dbReference>
<evidence type="ECO:0000256" key="1">
    <source>
        <dbReference type="ARBA" id="ARBA00004610"/>
    </source>
</evidence>
<dbReference type="PRINTS" id="PR01262">
    <property type="entry name" value="INNEXIN"/>
</dbReference>
<dbReference type="GO" id="GO:0034220">
    <property type="term" value="P:monoatomic ion transmembrane transport"/>
    <property type="evidence" value="ECO:0007669"/>
    <property type="project" value="UniProtKB-KW"/>
</dbReference>
<dbReference type="STRING" id="42156.A0A3P6T3G3"/>
<evidence type="ECO:0000313" key="14">
    <source>
        <dbReference type="Proteomes" id="UP000277928"/>
    </source>
</evidence>
<evidence type="ECO:0000256" key="10">
    <source>
        <dbReference type="ARBA" id="ARBA00023136"/>
    </source>
</evidence>
<dbReference type="GO" id="GO:0005243">
    <property type="term" value="F:gap junction channel activity"/>
    <property type="evidence" value="ECO:0007669"/>
    <property type="project" value="TreeGrafter"/>
</dbReference>
<protein>
    <recommendedName>
        <fullName evidence="12">Innexin</fullName>
    </recommendedName>
</protein>
<reference evidence="13 14" key="1">
    <citation type="submission" date="2018-08" db="EMBL/GenBank/DDBJ databases">
        <authorList>
            <person name="Laetsch R D."/>
            <person name="Stevens L."/>
            <person name="Kumar S."/>
            <person name="Blaxter L. M."/>
        </authorList>
    </citation>
    <scope>NUCLEOTIDE SEQUENCE [LARGE SCALE GENOMIC DNA]</scope>
</reference>
<evidence type="ECO:0000256" key="9">
    <source>
        <dbReference type="ARBA" id="ARBA00023065"/>
    </source>
</evidence>
<keyword evidence="11 12" id="KW-0407">Ion channel</keyword>
<keyword evidence="7" id="KW-0965">Cell junction</keyword>
<keyword evidence="3 12" id="KW-0813">Transport</keyword>
<keyword evidence="10" id="KW-0472">Membrane</keyword>
<gene>
    <name evidence="12" type="primary">inx</name>
    <name evidence="13" type="ORF">NLS_LOCUS4573</name>
</gene>
<accession>A0A3P6T3G3</accession>
<keyword evidence="14" id="KW-1185">Reference proteome</keyword>
<keyword evidence="9 12" id="KW-0406">Ion transport</keyword>
<dbReference type="GO" id="GO:0005886">
    <property type="term" value="C:plasma membrane"/>
    <property type="evidence" value="ECO:0007669"/>
    <property type="project" value="UniProtKB-SubCell"/>
</dbReference>
<evidence type="ECO:0000256" key="5">
    <source>
        <dbReference type="ARBA" id="ARBA00022692"/>
    </source>
</evidence>
<dbReference type="InterPro" id="IPR000990">
    <property type="entry name" value="Innexin"/>
</dbReference>
<dbReference type="EMBL" id="UYRX01000299">
    <property type="protein sequence ID" value="VDK79577.1"/>
    <property type="molecule type" value="Genomic_DNA"/>
</dbReference>
<evidence type="ECO:0000256" key="11">
    <source>
        <dbReference type="ARBA" id="ARBA00023303"/>
    </source>
</evidence>
<dbReference type="PROSITE" id="PS51013">
    <property type="entry name" value="PANNEXIN"/>
    <property type="match status" value="1"/>
</dbReference>
<dbReference type="OrthoDB" id="5867527at2759"/>
<dbReference type="PANTHER" id="PTHR11893">
    <property type="entry name" value="INNEXIN"/>
    <property type="match status" value="1"/>
</dbReference>
<evidence type="ECO:0000256" key="4">
    <source>
        <dbReference type="ARBA" id="ARBA00022475"/>
    </source>
</evidence>
<keyword evidence="8" id="KW-1133">Transmembrane helix</keyword>
<evidence type="ECO:0000313" key="13">
    <source>
        <dbReference type="EMBL" id="VDK79577.1"/>
    </source>
</evidence>
<keyword evidence="5" id="KW-0812">Transmembrane</keyword>
<evidence type="ECO:0000256" key="3">
    <source>
        <dbReference type="ARBA" id="ARBA00022448"/>
    </source>
</evidence>
<evidence type="ECO:0000256" key="6">
    <source>
        <dbReference type="ARBA" id="ARBA00022868"/>
    </source>
</evidence>
<comment type="subcellular location">
    <subcellularLocation>
        <location evidence="1">Cell junction</location>
        <location evidence="1">Gap junction</location>
    </subcellularLocation>
    <subcellularLocation>
        <location evidence="2 12">Cell membrane</location>
        <topology evidence="2 12">Multi-pass membrane protein</topology>
    </subcellularLocation>
</comment>
<dbReference type="Pfam" id="PF00876">
    <property type="entry name" value="Innexin"/>
    <property type="match status" value="2"/>
</dbReference>
<proteinExistence type="inferred from homology"/>
<organism evidence="13 14">
    <name type="scientific">Litomosoides sigmodontis</name>
    <name type="common">Filarial nematode worm</name>
    <dbReference type="NCBI Taxonomy" id="42156"/>
    <lineage>
        <taxon>Eukaryota</taxon>
        <taxon>Metazoa</taxon>
        <taxon>Ecdysozoa</taxon>
        <taxon>Nematoda</taxon>
        <taxon>Chromadorea</taxon>
        <taxon>Rhabditida</taxon>
        <taxon>Spirurina</taxon>
        <taxon>Spiruromorpha</taxon>
        <taxon>Filarioidea</taxon>
        <taxon>Onchocercidae</taxon>
        <taxon>Litomosoides</taxon>
    </lineage>
</organism>
<name>A0A3P6T3G3_LITSI</name>
<keyword evidence="6" id="KW-0303">Gap junction</keyword>
<sequence>MDLISVEQMCLSERRLSFRALGSQTFRRSLRWVTEDELKEYGGDPIQCWLPAELASQKSWEQYAENYCFVENTYYIPLDQNVPQNEKHLDTIYVDAASSAIRNTSYLLENAQLDFNSILQEMVIFNENKARTSLLADVQTRAVISMTDSVRQMDPYSDEAHDTVDAIASHIYHADKSTKHLHKIQNSNLVPIWKARIFTQSYLSIIYLITKLLFVTNATVQFWLVSLYLGGNGYDLTKALIKQQTWQSTGLFPRVTMCDFKEKSDELAENSDPCYGQRTPPHYSMRPDGKYAEREDIHRSLVQPHEAMTSHLTQLFVEQFAGDTALVLRLVTQNASEIVASSVAARLFDIFARKSVEGQRESCCSGGKREKHDMRRTLPISALSAAQPEAIAARNNSSCNP</sequence>
<evidence type="ECO:0000256" key="12">
    <source>
        <dbReference type="RuleBase" id="RU010713"/>
    </source>
</evidence>
<evidence type="ECO:0000256" key="8">
    <source>
        <dbReference type="ARBA" id="ARBA00022989"/>
    </source>
</evidence>
<keyword evidence="4" id="KW-1003">Cell membrane</keyword>
<evidence type="ECO:0000256" key="2">
    <source>
        <dbReference type="ARBA" id="ARBA00004651"/>
    </source>
</evidence>
<evidence type="ECO:0000256" key="7">
    <source>
        <dbReference type="ARBA" id="ARBA00022949"/>
    </source>
</evidence>
<dbReference type="Proteomes" id="UP000277928">
    <property type="component" value="Unassembled WGS sequence"/>
</dbReference>